<dbReference type="OrthoDB" id="662571at2"/>
<proteinExistence type="predicted"/>
<dbReference type="Proteomes" id="UP000316778">
    <property type="component" value="Unassembled WGS sequence"/>
</dbReference>
<keyword evidence="3" id="KW-1185">Reference proteome</keyword>
<reference evidence="2 3" key="1">
    <citation type="journal article" date="2013" name="Stand. Genomic Sci.">
        <title>Genomic Encyclopedia of Type Strains, Phase I: The one thousand microbial genomes (KMG-I) project.</title>
        <authorList>
            <person name="Kyrpides N.C."/>
            <person name="Woyke T."/>
            <person name="Eisen J.A."/>
            <person name="Garrity G."/>
            <person name="Lilburn T.G."/>
            <person name="Beck B.J."/>
            <person name="Whitman W.B."/>
            <person name="Hugenholtz P."/>
            <person name="Klenk H.P."/>
        </authorList>
    </citation>
    <scope>NUCLEOTIDE SEQUENCE [LARGE SCALE GENOMIC DNA]</scope>
    <source>
        <strain evidence="2 3">DSM 13484</strain>
    </source>
</reference>
<name>A0A562T5A5_CHIJA</name>
<evidence type="ECO:0000313" key="3">
    <source>
        <dbReference type="Proteomes" id="UP000316778"/>
    </source>
</evidence>
<evidence type="ECO:0000256" key="1">
    <source>
        <dbReference type="SAM" id="MobiDB-lite"/>
    </source>
</evidence>
<protein>
    <submittedName>
        <fullName evidence="2">Uncharacterized protein</fullName>
    </submittedName>
</protein>
<evidence type="ECO:0000313" key="2">
    <source>
        <dbReference type="EMBL" id="TWI88715.1"/>
    </source>
</evidence>
<dbReference type="RefSeq" id="WP_145714469.1">
    <property type="nucleotide sequence ID" value="NZ_BAAAFY010000001.1"/>
</dbReference>
<sequence>MKPSITNFPAQHYPGARFQPLFLSVLCCTLCVTPLQAQWLKKMTDKIKGKPAGSAAAPATVEEKEEGDPLYVKKAPKPDPALVIGGDESVTIDSTYEFDVAVYQETTALQGNQVVKDGGQDIVIYYSSTAPRFGIQMSSKSTSARYQFYADFERESQLSITSINKIASGEKQKLDLNNMEPVFPGETGYMSQLIRTGAKKVIAGVACEEYVAQNSREDPRVTGTNHALMTAHVWVPMEPHTLFHAYGLIPDKYKIQIEKMQVEGSYAPVVLPLEMYLQYGDGDRVYTTTSVIITGERRKVNIADINN</sequence>
<feature type="region of interest" description="Disordered" evidence="1">
    <location>
        <begin position="49"/>
        <end position="72"/>
    </location>
</feature>
<feature type="compositionally biased region" description="Low complexity" evidence="1">
    <location>
        <begin position="50"/>
        <end position="59"/>
    </location>
</feature>
<comment type="caution">
    <text evidence="2">The sequence shown here is derived from an EMBL/GenBank/DDBJ whole genome shotgun (WGS) entry which is preliminary data.</text>
</comment>
<dbReference type="EMBL" id="VLLG01000003">
    <property type="protein sequence ID" value="TWI88715.1"/>
    <property type="molecule type" value="Genomic_DNA"/>
</dbReference>
<dbReference type="AlphaFoldDB" id="A0A562T5A5"/>
<accession>A0A562T5A5</accession>
<gene>
    <name evidence="2" type="ORF">LX66_2801</name>
</gene>
<organism evidence="2 3">
    <name type="scientific">Chitinophaga japonensis</name>
    <name type="common">Flexibacter japonensis</name>
    <dbReference type="NCBI Taxonomy" id="104662"/>
    <lineage>
        <taxon>Bacteria</taxon>
        <taxon>Pseudomonadati</taxon>
        <taxon>Bacteroidota</taxon>
        <taxon>Chitinophagia</taxon>
        <taxon>Chitinophagales</taxon>
        <taxon>Chitinophagaceae</taxon>
        <taxon>Chitinophaga</taxon>
    </lineage>
</organism>